<evidence type="ECO:0000256" key="2">
    <source>
        <dbReference type="ARBA" id="ARBA00005236"/>
    </source>
</evidence>
<evidence type="ECO:0000259" key="9">
    <source>
        <dbReference type="Pfam" id="PF12704"/>
    </source>
</evidence>
<reference evidence="11" key="1">
    <citation type="journal article" date="2019" name="Int. J. Syst. Evol. Microbiol.">
        <title>The Global Catalogue of Microorganisms (GCM) 10K type strain sequencing project: providing services to taxonomists for standard genome sequencing and annotation.</title>
        <authorList>
            <consortium name="The Broad Institute Genomics Platform"/>
            <consortium name="The Broad Institute Genome Sequencing Center for Infectious Disease"/>
            <person name="Wu L."/>
            <person name="Ma J."/>
        </authorList>
    </citation>
    <scope>NUCLEOTIDE SEQUENCE [LARGE SCALE GENOMIC DNA]</scope>
    <source>
        <strain evidence="11">CCUG 64793</strain>
    </source>
</reference>
<dbReference type="PANTHER" id="PTHR30489">
    <property type="entry name" value="LIPOPROTEIN-RELEASING SYSTEM TRANSMEMBRANE PROTEIN LOLE"/>
    <property type="match status" value="1"/>
</dbReference>
<accession>A0ABW3NN61</accession>
<feature type="transmembrane region" description="Helical" evidence="7">
    <location>
        <begin position="21"/>
        <end position="49"/>
    </location>
</feature>
<name>A0ABW3NN61_9FLAO</name>
<feature type="domain" description="MacB-like periplasmic core" evidence="9">
    <location>
        <begin position="25"/>
        <end position="246"/>
    </location>
</feature>
<evidence type="ECO:0000256" key="5">
    <source>
        <dbReference type="ARBA" id="ARBA00022989"/>
    </source>
</evidence>
<proteinExistence type="inferred from homology"/>
<evidence type="ECO:0000256" key="1">
    <source>
        <dbReference type="ARBA" id="ARBA00004651"/>
    </source>
</evidence>
<dbReference type="EMBL" id="JBHTLI010000001">
    <property type="protein sequence ID" value="MFD1094552.1"/>
    <property type="molecule type" value="Genomic_DNA"/>
</dbReference>
<comment type="caution">
    <text evidence="10">The sequence shown here is derived from an EMBL/GenBank/DDBJ whole genome shotgun (WGS) entry which is preliminary data.</text>
</comment>
<evidence type="ECO:0000256" key="6">
    <source>
        <dbReference type="ARBA" id="ARBA00023136"/>
    </source>
</evidence>
<comment type="similarity">
    <text evidence="2">Belongs to the ABC-4 integral membrane protein family. LolC/E subfamily.</text>
</comment>
<evidence type="ECO:0000313" key="10">
    <source>
        <dbReference type="EMBL" id="MFD1094552.1"/>
    </source>
</evidence>
<protein>
    <submittedName>
        <fullName evidence="10">ABC transporter permease</fullName>
    </submittedName>
</protein>
<evidence type="ECO:0000256" key="7">
    <source>
        <dbReference type="SAM" id="Phobius"/>
    </source>
</evidence>
<evidence type="ECO:0000313" key="11">
    <source>
        <dbReference type="Proteomes" id="UP001597131"/>
    </source>
</evidence>
<keyword evidence="5 7" id="KW-1133">Transmembrane helix</keyword>
<evidence type="ECO:0000256" key="4">
    <source>
        <dbReference type="ARBA" id="ARBA00022692"/>
    </source>
</evidence>
<comment type="subcellular location">
    <subcellularLocation>
        <location evidence="1">Cell membrane</location>
        <topology evidence="1">Multi-pass membrane protein</topology>
    </subcellularLocation>
</comment>
<dbReference type="InterPro" id="IPR003838">
    <property type="entry name" value="ABC3_permease_C"/>
</dbReference>
<sequence length="399" mass="44455">MKFPLYIAKRYLFTKSSNNAINIITIIAAVGVFAGAFSLFIVLSGFAGLRDFSLSFSNEFDPDLKLFPSEGKVMKIDSTKLDKIRNTPGVAQFTKIIEERIFLDYRSKNDWAFIKGVDENYQRVTKIDSAIINGTWLTSSEAQVVIGSEISRKLNLGVFNYSHLMRILVPKPGRGQITNPTDAFNQKKVVVSGIYSVNEELDDKYVFANIGFARDLLDMQADEYSAVEIKLQPGADAGEVTEALKAVLGNEVTIKNRAQLNDVLYKMLNTENLAVYLIFTLVLIIALFNVVGSIIMVILDKRENIKTLFNLGASPRQIKNIFFYQGMLMCIFGGLLGLFCSLVLIYLQMQFDLVMITPTLPYPVKIKFENILIVLATIGILGLIASYIAAGRSKKALEA</sequence>
<dbReference type="Proteomes" id="UP001597131">
    <property type="component" value="Unassembled WGS sequence"/>
</dbReference>
<dbReference type="RefSeq" id="WP_380742484.1">
    <property type="nucleotide sequence ID" value="NZ_JBHTLI010000001.1"/>
</dbReference>
<feature type="transmembrane region" description="Helical" evidence="7">
    <location>
        <begin position="273"/>
        <end position="300"/>
    </location>
</feature>
<keyword evidence="6 7" id="KW-0472">Membrane</keyword>
<dbReference type="Pfam" id="PF02687">
    <property type="entry name" value="FtsX"/>
    <property type="match status" value="1"/>
</dbReference>
<keyword evidence="11" id="KW-1185">Reference proteome</keyword>
<keyword evidence="3" id="KW-1003">Cell membrane</keyword>
<evidence type="ECO:0000256" key="3">
    <source>
        <dbReference type="ARBA" id="ARBA00022475"/>
    </source>
</evidence>
<keyword evidence="4 7" id="KW-0812">Transmembrane</keyword>
<gene>
    <name evidence="10" type="ORF">ACFQ3Q_02215</name>
</gene>
<dbReference type="InterPro" id="IPR025857">
    <property type="entry name" value="MacB_PCD"/>
</dbReference>
<feature type="transmembrane region" description="Helical" evidence="7">
    <location>
        <begin position="371"/>
        <end position="390"/>
    </location>
</feature>
<dbReference type="Pfam" id="PF12704">
    <property type="entry name" value="MacB_PCD"/>
    <property type="match status" value="1"/>
</dbReference>
<dbReference type="PANTHER" id="PTHR30489:SF0">
    <property type="entry name" value="LIPOPROTEIN-RELEASING SYSTEM TRANSMEMBRANE PROTEIN LOLE"/>
    <property type="match status" value="1"/>
</dbReference>
<organism evidence="10 11">
    <name type="scientific">Salegentibacter chungangensis</name>
    <dbReference type="NCBI Taxonomy" id="1335724"/>
    <lineage>
        <taxon>Bacteria</taxon>
        <taxon>Pseudomonadati</taxon>
        <taxon>Bacteroidota</taxon>
        <taxon>Flavobacteriia</taxon>
        <taxon>Flavobacteriales</taxon>
        <taxon>Flavobacteriaceae</taxon>
        <taxon>Salegentibacter</taxon>
    </lineage>
</organism>
<feature type="domain" description="ABC3 transporter permease C-terminal" evidence="8">
    <location>
        <begin position="277"/>
        <end position="393"/>
    </location>
</feature>
<feature type="transmembrane region" description="Helical" evidence="7">
    <location>
        <begin position="321"/>
        <end position="351"/>
    </location>
</feature>
<dbReference type="InterPro" id="IPR051447">
    <property type="entry name" value="Lipoprotein-release_system"/>
</dbReference>
<evidence type="ECO:0000259" key="8">
    <source>
        <dbReference type="Pfam" id="PF02687"/>
    </source>
</evidence>